<dbReference type="EMBL" id="RAYQ01000015">
    <property type="protein sequence ID" value="RKI90343.1"/>
    <property type="molecule type" value="Genomic_DNA"/>
</dbReference>
<dbReference type="PANTHER" id="PTHR30288">
    <property type="entry name" value="FLAGELLAR CAP/ASSEMBLY PROTEIN FLID"/>
    <property type="match status" value="1"/>
</dbReference>
<keyword evidence="1" id="KW-0282">Flagellum</keyword>
<dbReference type="InterPro" id="IPR040026">
    <property type="entry name" value="FliD"/>
</dbReference>
<keyword evidence="2" id="KW-1185">Reference proteome</keyword>
<keyword evidence="1" id="KW-0969">Cilium</keyword>
<name>A0A3A9AS18_9FIRM</name>
<accession>A0A3A9AS18</accession>
<dbReference type="Proteomes" id="UP000280696">
    <property type="component" value="Unassembled WGS sequence"/>
</dbReference>
<evidence type="ECO:0000313" key="1">
    <source>
        <dbReference type="EMBL" id="RKI90343.1"/>
    </source>
</evidence>
<dbReference type="PANTHER" id="PTHR30288:SF0">
    <property type="entry name" value="FLAGELLAR HOOK-ASSOCIATED PROTEIN 2"/>
    <property type="match status" value="1"/>
</dbReference>
<gene>
    <name evidence="1" type="ORF">D7V94_14610</name>
</gene>
<dbReference type="AlphaFoldDB" id="A0A3A9AS18"/>
<organism evidence="1 2">
    <name type="scientific">Parablautia intestinalis</name>
    <dbReference type="NCBI Taxonomy" id="2320100"/>
    <lineage>
        <taxon>Bacteria</taxon>
        <taxon>Bacillati</taxon>
        <taxon>Bacillota</taxon>
        <taxon>Clostridia</taxon>
        <taxon>Lachnospirales</taxon>
        <taxon>Lachnospiraceae</taxon>
        <taxon>Parablautia</taxon>
    </lineage>
</organism>
<sequence>MSMSYNVSSKSVYNHYLTTYAPKADTKYDMHGKRELRNIYNSIVKLNKDSPLYILDSSKESREFAVGLKENARELRNTIASLGGLDESKMLAKKGAYSSNTDIATASYIGDGNTQNIVPPFELEVTSLAANQINLGTFLPRNEKAKLPPDSYSFDITVNDLSYEFQYNIREGETNRDLQERLSRLISNADIGLTADILADDKGNSSLRLSSASNGLRDGKNYIFRVSDDQTSKQSGTVDYLGLDYVARQPSNAQFLINGEPRSSSSNHFSIGKLFEVTLNGISSAEGETTEIGLKTDLDSFTENVSGLVYGYNSFIRAAAEYQDSHPKSGKLIKEMEHISRNYQSDLERIGFTFEDNGLLTVDNNTFKHSILSNGMRDQVSTIKDFTNSILWKTNQVSLNPMEYVDKTLVAYKNPAGHNFPAPYMTSNYSGMFFNSYC</sequence>
<keyword evidence="1" id="KW-0966">Cell projection</keyword>
<comment type="caution">
    <text evidence="1">The sequence shown here is derived from an EMBL/GenBank/DDBJ whole genome shotgun (WGS) entry which is preliminary data.</text>
</comment>
<dbReference type="RefSeq" id="WP_120471048.1">
    <property type="nucleotide sequence ID" value="NZ_CATAJS010000002.1"/>
</dbReference>
<proteinExistence type="predicted"/>
<dbReference type="GO" id="GO:0071973">
    <property type="term" value="P:bacterial-type flagellum-dependent cell motility"/>
    <property type="evidence" value="ECO:0007669"/>
    <property type="project" value="TreeGrafter"/>
</dbReference>
<reference evidence="1 2" key="1">
    <citation type="submission" date="2018-09" db="EMBL/GenBank/DDBJ databases">
        <title>Murine metabolic-syndrome-specific gut microbial biobank.</title>
        <authorList>
            <person name="Liu C."/>
        </authorList>
    </citation>
    <scope>NUCLEOTIDE SEQUENCE [LARGE SCALE GENOMIC DNA]</scope>
    <source>
        <strain evidence="1 2">0.1xD8-82</strain>
    </source>
</reference>
<dbReference type="GO" id="GO:0009421">
    <property type="term" value="C:bacterial-type flagellum filament cap"/>
    <property type="evidence" value="ECO:0007669"/>
    <property type="project" value="InterPro"/>
</dbReference>
<protein>
    <submittedName>
        <fullName evidence="1">Flagellar capping protein</fullName>
    </submittedName>
</protein>
<dbReference type="OrthoDB" id="9763527at2"/>
<evidence type="ECO:0000313" key="2">
    <source>
        <dbReference type="Proteomes" id="UP000280696"/>
    </source>
</evidence>